<keyword evidence="5" id="KW-0507">mRNA processing</keyword>
<evidence type="ECO:0000256" key="5">
    <source>
        <dbReference type="ARBA" id="ARBA00022728"/>
    </source>
</evidence>
<comment type="subcellular location">
    <subcellularLocation>
        <location evidence="2">Nucleus</location>
    </subcellularLocation>
</comment>
<keyword evidence="8" id="KW-0413">Isomerase</keyword>
<evidence type="ECO:0000256" key="7">
    <source>
        <dbReference type="ARBA" id="ARBA00023187"/>
    </source>
</evidence>
<dbReference type="OrthoDB" id="442970at2759"/>
<feature type="domain" description="PPIase cyclophilin-type" evidence="17">
    <location>
        <begin position="12"/>
        <end position="161"/>
    </location>
</feature>
<evidence type="ECO:0000256" key="1">
    <source>
        <dbReference type="ARBA" id="ARBA00000971"/>
    </source>
</evidence>
<dbReference type="InterPro" id="IPR020892">
    <property type="entry name" value="Cyclophilin-type_PPIase_CS"/>
</dbReference>
<feature type="compositionally biased region" description="Acidic residues" evidence="16">
    <location>
        <begin position="413"/>
        <end position="422"/>
    </location>
</feature>
<evidence type="ECO:0000259" key="17">
    <source>
        <dbReference type="PROSITE" id="PS50072"/>
    </source>
</evidence>
<keyword evidence="6" id="KW-0697">Rotamase</keyword>
<comment type="catalytic activity">
    <reaction evidence="1">
        <text>[protein]-peptidylproline (omega=180) = [protein]-peptidylproline (omega=0)</text>
        <dbReference type="Rhea" id="RHEA:16237"/>
        <dbReference type="Rhea" id="RHEA-COMP:10747"/>
        <dbReference type="Rhea" id="RHEA-COMP:10748"/>
        <dbReference type="ChEBI" id="CHEBI:83833"/>
        <dbReference type="ChEBI" id="CHEBI:83834"/>
        <dbReference type="EC" id="5.2.1.8"/>
    </reaction>
</comment>
<protein>
    <recommendedName>
        <fullName evidence="13">Peptidyl-prolyl isomerase CWC27</fullName>
        <ecNumber evidence="4">5.2.1.8</ecNumber>
    </recommendedName>
    <alternativeName>
        <fullName evidence="12">Peptidyl-prolyl isomerase cwc27</fullName>
    </alternativeName>
    <alternativeName>
        <fullName evidence="14 15">Rotamase CWC27</fullName>
    </alternativeName>
</protein>
<comment type="similarity">
    <text evidence="10">Belongs to the cyclophilin-type PPIase family. CWC27 subfamily.</text>
</comment>
<evidence type="ECO:0000256" key="15">
    <source>
        <dbReference type="ARBA" id="ARBA00083804"/>
    </source>
</evidence>
<keyword evidence="5" id="KW-0747">Spliceosome</keyword>
<dbReference type="PANTHER" id="PTHR45625:SF6">
    <property type="entry name" value="SPLICEOSOME-ASSOCIATED PROTEIN CWC27 HOMOLOG"/>
    <property type="match status" value="1"/>
</dbReference>
<dbReference type="PANTHER" id="PTHR45625">
    <property type="entry name" value="PEPTIDYL-PROLYL CIS-TRANS ISOMERASE-RELATED"/>
    <property type="match status" value="1"/>
</dbReference>
<evidence type="ECO:0000313" key="18">
    <source>
        <dbReference type="EMBL" id="PPQ69364.1"/>
    </source>
</evidence>
<dbReference type="GO" id="GO:0003755">
    <property type="term" value="F:peptidyl-prolyl cis-trans isomerase activity"/>
    <property type="evidence" value="ECO:0007669"/>
    <property type="project" value="UniProtKB-KW"/>
</dbReference>
<dbReference type="InterPro" id="IPR044666">
    <property type="entry name" value="Cyclophilin_A-like"/>
</dbReference>
<feature type="compositionally biased region" description="Low complexity" evidence="16">
    <location>
        <begin position="249"/>
        <end position="264"/>
    </location>
</feature>
<dbReference type="PROSITE" id="PS00170">
    <property type="entry name" value="CSA_PPIASE_1"/>
    <property type="match status" value="1"/>
</dbReference>
<name>A0A409VSX2_9AGAR</name>
<gene>
    <name evidence="18" type="ORF">CVT26_002519</name>
</gene>
<dbReference type="AlphaFoldDB" id="A0A409VSX2"/>
<dbReference type="FunCoup" id="A0A409VSX2">
    <property type="interactions" value="297"/>
</dbReference>
<dbReference type="InterPro" id="IPR029000">
    <property type="entry name" value="Cyclophilin-like_dom_sf"/>
</dbReference>
<accession>A0A409VSX2</accession>
<evidence type="ECO:0000256" key="4">
    <source>
        <dbReference type="ARBA" id="ARBA00013194"/>
    </source>
</evidence>
<dbReference type="FunFam" id="2.40.100.10:FF:000007">
    <property type="entry name" value="Peptidyl-prolyl cis-trans isomerase CWC27 homolog"/>
    <property type="match status" value="1"/>
</dbReference>
<feature type="compositionally biased region" description="Basic and acidic residues" evidence="16">
    <location>
        <begin position="433"/>
        <end position="469"/>
    </location>
</feature>
<evidence type="ECO:0000256" key="13">
    <source>
        <dbReference type="ARBA" id="ARBA00071024"/>
    </source>
</evidence>
<dbReference type="GO" id="GO:0008380">
    <property type="term" value="P:RNA splicing"/>
    <property type="evidence" value="ECO:0007669"/>
    <property type="project" value="UniProtKB-KW"/>
</dbReference>
<evidence type="ECO:0000256" key="6">
    <source>
        <dbReference type="ARBA" id="ARBA00023110"/>
    </source>
</evidence>
<feature type="compositionally biased region" description="Basic and acidic residues" evidence="16">
    <location>
        <begin position="478"/>
        <end position="487"/>
    </location>
</feature>
<evidence type="ECO:0000313" key="19">
    <source>
        <dbReference type="Proteomes" id="UP000284706"/>
    </source>
</evidence>
<organism evidence="18 19">
    <name type="scientific">Gymnopilus dilepis</name>
    <dbReference type="NCBI Taxonomy" id="231916"/>
    <lineage>
        <taxon>Eukaryota</taxon>
        <taxon>Fungi</taxon>
        <taxon>Dikarya</taxon>
        <taxon>Basidiomycota</taxon>
        <taxon>Agaricomycotina</taxon>
        <taxon>Agaricomycetes</taxon>
        <taxon>Agaricomycetidae</taxon>
        <taxon>Agaricales</taxon>
        <taxon>Agaricineae</taxon>
        <taxon>Hymenogastraceae</taxon>
        <taxon>Gymnopilus</taxon>
    </lineage>
</organism>
<evidence type="ECO:0000256" key="14">
    <source>
        <dbReference type="ARBA" id="ARBA00082698"/>
    </source>
</evidence>
<keyword evidence="9" id="KW-0539">Nucleus</keyword>
<evidence type="ECO:0000256" key="2">
    <source>
        <dbReference type="ARBA" id="ARBA00004123"/>
    </source>
</evidence>
<feature type="region of interest" description="Disordered" evidence="16">
    <location>
        <begin position="377"/>
        <end position="487"/>
    </location>
</feature>
<feature type="compositionally biased region" description="Acidic residues" evidence="16">
    <location>
        <begin position="212"/>
        <end position="221"/>
    </location>
</feature>
<dbReference type="InParanoid" id="A0A409VSX2"/>
<proteinExistence type="inferred from homology"/>
<dbReference type="PROSITE" id="PS50072">
    <property type="entry name" value="CSA_PPIASE_2"/>
    <property type="match status" value="1"/>
</dbReference>
<evidence type="ECO:0000256" key="10">
    <source>
        <dbReference type="ARBA" id="ARBA00038509"/>
    </source>
</evidence>
<dbReference type="Gene3D" id="2.40.100.10">
    <property type="entry name" value="Cyclophilin-like"/>
    <property type="match status" value="1"/>
</dbReference>
<evidence type="ECO:0000256" key="11">
    <source>
        <dbReference type="ARBA" id="ARBA00055615"/>
    </source>
</evidence>
<feature type="region of interest" description="Disordered" evidence="16">
    <location>
        <begin position="178"/>
        <end position="223"/>
    </location>
</feature>
<feature type="region of interest" description="Disordered" evidence="16">
    <location>
        <begin position="241"/>
        <end position="340"/>
    </location>
</feature>
<feature type="compositionally biased region" description="Basic and acidic residues" evidence="16">
    <location>
        <begin position="265"/>
        <end position="324"/>
    </location>
</feature>
<dbReference type="STRING" id="231916.A0A409VSX2"/>
<dbReference type="EMBL" id="NHYE01005574">
    <property type="protein sequence ID" value="PPQ69364.1"/>
    <property type="molecule type" value="Genomic_DNA"/>
</dbReference>
<dbReference type="GO" id="GO:0006457">
    <property type="term" value="P:protein folding"/>
    <property type="evidence" value="ECO:0007669"/>
    <property type="project" value="InterPro"/>
</dbReference>
<reference evidence="18 19" key="1">
    <citation type="journal article" date="2018" name="Evol. Lett.">
        <title>Horizontal gene cluster transfer increased hallucinogenic mushroom diversity.</title>
        <authorList>
            <person name="Reynolds H.T."/>
            <person name="Vijayakumar V."/>
            <person name="Gluck-Thaler E."/>
            <person name="Korotkin H.B."/>
            <person name="Matheny P.B."/>
            <person name="Slot J.C."/>
        </authorList>
    </citation>
    <scope>NUCLEOTIDE SEQUENCE [LARGE SCALE GENOMIC DNA]</scope>
    <source>
        <strain evidence="18 19">SRW20</strain>
    </source>
</reference>
<evidence type="ECO:0000256" key="12">
    <source>
        <dbReference type="ARBA" id="ARBA00067721"/>
    </source>
</evidence>
<feature type="compositionally biased region" description="Basic and acidic residues" evidence="16">
    <location>
        <begin position="178"/>
        <end position="198"/>
    </location>
</feature>
<dbReference type="PRINTS" id="PR00153">
    <property type="entry name" value="CSAPPISMRASE"/>
</dbReference>
<keyword evidence="7" id="KW-0508">mRNA splicing</keyword>
<sequence length="487" mass="54169">MALPTKGRVILETTVGEIEIELWSKETPKACRNFIALSMEGYYDGVIFHRVVPGFLVQTGDRTGTGAGGESFYGEPFEDEIHPRLRFAHRGLVGMANNGTKNSNDSQFFITLDRADELHGKHTLFGRVMGDTLYNVLKIGEMELDSEGKPVYPPKIKSVRIVDNPFPDIVPRITAEEKRAQQRAREQAQREREEEQRRKGAKKNVKLLSFGGDEEAMEEEEGTFKKKPIYRPELLDKPDKVVALPDFVSQPSSSSRPKPSTSSEAPKEAKPEKPPKKPETKTEEDITKIREKHAREQSSSEQARKAEIEKMEAEIRKLQKRGKDSDDEDAARKKPKKSYLEEELAKYAKGKGIHKKGKKRDEGDILAALNSFRGKLQSTMAVDEEPEEAAGAGSGAGAPGAQGGAGGPGGGAAEEEGLEVDNDTGFMSHLLHFTKDNTEEESKAERDYEVIDPRARGAKAREEERERKKAALKAKGGSVRDGRYRRH</sequence>
<evidence type="ECO:0000256" key="16">
    <source>
        <dbReference type="SAM" id="MobiDB-lite"/>
    </source>
</evidence>
<evidence type="ECO:0000256" key="9">
    <source>
        <dbReference type="ARBA" id="ARBA00023242"/>
    </source>
</evidence>
<evidence type="ECO:0000256" key="8">
    <source>
        <dbReference type="ARBA" id="ARBA00023235"/>
    </source>
</evidence>
<comment type="caution">
    <text evidence="18">The sequence shown here is derived from an EMBL/GenBank/DDBJ whole genome shotgun (WGS) entry which is preliminary data.</text>
</comment>
<dbReference type="GO" id="GO:0071013">
    <property type="term" value="C:catalytic step 2 spliceosome"/>
    <property type="evidence" value="ECO:0007669"/>
    <property type="project" value="TreeGrafter"/>
</dbReference>
<dbReference type="CDD" id="cd01925">
    <property type="entry name" value="cyclophilin_CeCYP16-like"/>
    <property type="match status" value="1"/>
</dbReference>
<dbReference type="InterPro" id="IPR002130">
    <property type="entry name" value="Cyclophilin-type_PPIase_dom"/>
</dbReference>
<dbReference type="Proteomes" id="UP000284706">
    <property type="component" value="Unassembled WGS sequence"/>
</dbReference>
<dbReference type="SUPFAM" id="SSF50891">
    <property type="entry name" value="Cyclophilin-like"/>
    <property type="match status" value="1"/>
</dbReference>
<evidence type="ECO:0000256" key="3">
    <source>
        <dbReference type="ARBA" id="ARBA00011524"/>
    </source>
</evidence>
<dbReference type="Pfam" id="PF00160">
    <property type="entry name" value="Pro_isomerase"/>
    <property type="match status" value="1"/>
</dbReference>
<dbReference type="EC" id="5.2.1.8" evidence="4"/>
<keyword evidence="19" id="KW-1185">Reference proteome</keyword>
<feature type="compositionally biased region" description="Gly residues" evidence="16">
    <location>
        <begin position="392"/>
        <end position="412"/>
    </location>
</feature>
<comment type="subunit">
    <text evidence="3">Associated with the spliceosome.</text>
</comment>
<comment type="function">
    <text evidence="11">PPIases accelerate the folding of proteins. It catalyzes the cis-trans isomerization of proline imidic peptide bonds in oligopeptides. Involved in pre-mRNA splicing.</text>
</comment>